<reference evidence="1 2" key="1">
    <citation type="submission" date="2018-08" db="EMBL/GenBank/DDBJ databases">
        <title>Thalassotalea euphylliae genome.</title>
        <authorList>
            <person name="Summers S."/>
            <person name="Rice S.A."/>
            <person name="Freckelton M.L."/>
            <person name="Nedved B.T."/>
            <person name="Hadfield M.G."/>
        </authorList>
    </citation>
    <scope>NUCLEOTIDE SEQUENCE [LARGE SCALE GENOMIC DNA]</scope>
    <source>
        <strain evidence="1 2">H1</strain>
    </source>
</reference>
<dbReference type="EMBL" id="QUOU01000001">
    <property type="protein sequence ID" value="REL25328.1"/>
    <property type="molecule type" value="Genomic_DNA"/>
</dbReference>
<accession>A0A3E0TLD5</accession>
<dbReference type="AlphaFoldDB" id="A0A3E0TLD5"/>
<proteinExistence type="predicted"/>
<evidence type="ECO:0000313" key="1">
    <source>
        <dbReference type="EMBL" id="REL25328.1"/>
    </source>
</evidence>
<sequence>MLWNNKVLFLKCIFFVFLLLNDSLLAQEHPPVSDGAYYNFIVPLAEKSKAKQGFALQNFELSPEDESEIMRAIKSSFALPFEEWMQKKHDSEWRNLIAGFSGGFSMGYPLTRTKSQQGSGRQGNLNVNNITYSASLKYKPLGNWFISAAATKYKYAELQRSWNPDFVYTFGYSDWRPYTLSLVYANYGGNRFNPDRSAGEKATIFKQGAWTLGWKFPIEKKYSKYLTFSEKGSIGCNTGYTVVPEYFDAATNGLKKWKRTLSFGCKFTIVGAWYVNFTAFHYLDKSQQQPWNPDYTYGFGYFDWRPGTVTIQYNNYSGNRWLGREPSNGTGEFKNGGLSVAWSWSF</sequence>
<comment type="caution">
    <text evidence="1">The sequence shown here is derived from an EMBL/GenBank/DDBJ whole genome shotgun (WGS) entry which is preliminary data.</text>
</comment>
<evidence type="ECO:0000313" key="2">
    <source>
        <dbReference type="Proteomes" id="UP000256478"/>
    </source>
</evidence>
<dbReference type="Proteomes" id="UP000256478">
    <property type="component" value="Unassembled WGS sequence"/>
</dbReference>
<protein>
    <submittedName>
        <fullName evidence="1">Uncharacterized protein</fullName>
    </submittedName>
</protein>
<organism evidence="1 2">
    <name type="scientific">Thalassotalea euphylliae</name>
    <dbReference type="NCBI Taxonomy" id="1655234"/>
    <lineage>
        <taxon>Bacteria</taxon>
        <taxon>Pseudomonadati</taxon>
        <taxon>Pseudomonadota</taxon>
        <taxon>Gammaproteobacteria</taxon>
        <taxon>Alteromonadales</taxon>
        <taxon>Colwelliaceae</taxon>
        <taxon>Thalassotalea</taxon>
    </lineage>
</organism>
<gene>
    <name evidence="1" type="ORF">DXX93_01390</name>
</gene>
<name>A0A3E0TLD5_9GAMM</name>